<evidence type="ECO:0000313" key="12">
    <source>
        <dbReference type="Proteomes" id="UP000273982"/>
    </source>
</evidence>
<dbReference type="KEGG" id="mros:EHO51_06545"/>
<dbReference type="AlphaFoldDB" id="A0A3G8M3A0"/>
<sequence>MNLVLVLRAAEDAARTAGKLQALDCVAVISPVLEFAATDVVIPHGDYDAVIVTSAKGVEFAGDARQFRAAPLHAVGEKTAEAARALGFHPDIVAGNAEAILPHLLERYRRPTHFLYLAGRDRQPILEAGLRAAGHEVHTVEVYEARAARALTAEALAAIAARRVAAVLHYSRRSAEIFLQLVQSAGVAEALHDMTHVALSEHVAAPLRILGLQTLVAAKPDEEHLLSLLSTQLRTKTP</sequence>
<evidence type="ECO:0000259" key="10">
    <source>
        <dbReference type="Pfam" id="PF02602"/>
    </source>
</evidence>
<evidence type="ECO:0000256" key="8">
    <source>
        <dbReference type="ARBA" id="ARBA00048617"/>
    </source>
</evidence>
<dbReference type="PANTHER" id="PTHR38042:SF1">
    <property type="entry name" value="UROPORPHYRINOGEN-III SYNTHASE, CHLOROPLASTIC"/>
    <property type="match status" value="1"/>
</dbReference>
<keyword evidence="5 9" id="KW-0627">Porphyrin biosynthesis</keyword>
<dbReference type="InterPro" id="IPR039793">
    <property type="entry name" value="UROS/Hem4"/>
</dbReference>
<dbReference type="GO" id="GO:0006782">
    <property type="term" value="P:protoporphyrinogen IX biosynthetic process"/>
    <property type="evidence" value="ECO:0007669"/>
    <property type="project" value="UniProtKB-UniRule"/>
</dbReference>
<dbReference type="PANTHER" id="PTHR38042">
    <property type="entry name" value="UROPORPHYRINOGEN-III SYNTHASE, CHLOROPLASTIC"/>
    <property type="match status" value="1"/>
</dbReference>
<comment type="catalytic activity">
    <reaction evidence="8 9">
        <text>hydroxymethylbilane = uroporphyrinogen III + H2O</text>
        <dbReference type="Rhea" id="RHEA:18965"/>
        <dbReference type="ChEBI" id="CHEBI:15377"/>
        <dbReference type="ChEBI" id="CHEBI:57308"/>
        <dbReference type="ChEBI" id="CHEBI:57845"/>
        <dbReference type="EC" id="4.2.1.75"/>
    </reaction>
</comment>
<dbReference type="GO" id="GO:0004852">
    <property type="term" value="F:uroporphyrinogen-III synthase activity"/>
    <property type="evidence" value="ECO:0007669"/>
    <property type="project" value="UniProtKB-UniRule"/>
</dbReference>
<comment type="similarity">
    <text evidence="2 9">Belongs to the uroporphyrinogen-III synthase family.</text>
</comment>
<evidence type="ECO:0000256" key="4">
    <source>
        <dbReference type="ARBA" id="ARBA00023239"/>
    </source>
</evidence>
<feature type="domain" description="Tetrapyrrole biosynthesis uroporphyrinogen III synthase" evidence="10">
    <location>
        <begin position="15"/>
        <end position="226"/>
    </location>
</feature>
<comment type="pathway">
    <text evidence="1 9">Porphyrin-containing compound metabolism; protoporphyrin-IX biosynthesis; coproporphyrinogen-III from 5-aminolevulinate: step 3/4.</text>
</comment>
<dbReference type="InterPro" id="IPR003754">
    <property type="entry name" value="4pyrrol_synth_uPrphyn_synth"/>
</dbReference>
<organism evidence="11 12">
    <name type="scientific">Methylocystis rosea</name>
    <dbReference type="NCBI Taxonomy" id="173366"/>
    <lineage>
        <taxon>Bacteria</taxon>
        <taxon>Pseudomonadati</taxon>
        <taxon>Pseudomonadota</taxon>
        <taxon>Alphaproteobacteria</taxon>
        <taxon>Hyphomicrobiales</taxon>
        <taxon>Methylocystaceae</taxon>
        <taxon>Methylocystis</taxon>
    </lineage>
</organism>
<evidence type="ECO:0000256" key="1">
    <source>
        <dbReference type="ARBA" id="ARBA00004772"/>
    </source>
</evidence>
<dbReference type="CDD" id="cd06578">
    <property type="entry name" value="HemD"/>
    <property type="match status" value="1"/>
</dbReference>
<accession>A0A3G8M3A0</accession>
<evidence type="ECO:0000256" key="3">
    <source>
        <dbReference type="ARBA" id="ARBA00013109"/>
    </source>
</evidence>
<gene>
    <name evidence="11" type="ORF">EHO51_06545</name>
</gene>
<dbReference type="InterPro" id="IPR036108">
    <property type="entry name" value="4pyrrol_syn_uPrphyn_synt_sf"/>
</dbReference>
<dbReference type="RefSeq" id="WP_124738222.1">
    <property type="nucleotide sequence ID" value="NZ_CP034086.1"/>
</dbReference>
<reference evidence="11 12" key="1">
    <citation type="submission" date="2018-11" db="EMBL/GenBank/DDBJ databases">
        <title>Genome squencing of methanotrophic bacteria isolated from alkaline groundwater in Korea.</title>
        <authorList>
            <person name="Nguyen L.N."/>
        </authorList>
    </citation>
    <scope>NUCLEOTIDE SEQUENCE [LARGE SCALE GENOMIC DNA]</scope>
    <source>
        <strain evidence="11 12">GW6</strain>
    </source>
</reference>
<name>A0A3G8M3A0_9HYPH</name>
<protein>
    <recommendedName>
        <fullName evidence="7 9">Uroporphyrinogen-III synthase</fullName>
        <ecNumber evidence="3 9">4.2.1.75</ecNumber>
    </recommendedName>
</protein>
<dbReference type="Gene3D" id="3.40.50.10090">
    <property type="match status" value="2"/>
</dbReference>
<dbReference type="Proteomes" id="UP000273982">
    <property type="component" value="Chromosome"/>
</dbReference>
<dbReference type="EMBL" id="CP034086">
    <property type="protein sequence ID" value="AZG76416.1"/>
    <property type="molecule type" value="Genomic_DNA"/>
</dbReference>
<evidence type="ECO:0000313" key="11">
    <source>
        <dbReference type="EMBL" id="AZG76416.1"/>
    </source>
</evidence>
<dbReference type="EC" id="4.2.1.75" evidence="3 9"/>
<keyword evidence="4 9" id="KW-0456">Lyase</keyword>
<proteinExistence type="inferred from homology"/>
<dbReference type="GO" id="GO:0006780">
    <property type="term" value="P:uroporphyrinogen III biosynthetic process"/>
    <property type="evidence" value="ECO:0007669"/>
    <property type="project" value="UniProtKB-UniRule"/>
</dbReference>
<evidence type="ECO:0000256" key="6">
    <source>
        <dbReference type="ARBA" id="ARBA00037589"/>
    </source>
</evidence>
<evidence type="ECO:0000256" key="7">
    <source>
        <dbReference type="ARBA" id="ARBA00040167"/>
    </source>
</evidence>
<dbReference type="Pfam" id="PF02602">
    <property type="entry name" value="HEM4"/>
    <property type="match status" value="1"/>
</dbReference>
<dbReference type="SUPFAM" id="SSF69618">
    <property type="entry name" value="HemD-like"/>
    <property type="match status" value="1"/>
</dbReference>
<evidence type="ECO:0000256" key="2">
    <source>
        <dbReference type="ARBA" id="ARBA00008133"/>
    </source>
</evidence>
<comment type="function">
    <text evidence="6 9">Catalyzes cyclization of the linear tetrapyrrole, hydroxymethylbilane, to the macrocyclic uroporphyrinogen III.</text>
</comment>
<evidence type="ECO:0000256" key="9">
    <source>
        <dbReference type="RuleBase" id="RU366031"/>
    </source>
</evidence>
<evidence type="ECO:0000256" key="5">
    <source>
        <dbReference type="ARBA" id="ARBA00023244"/>
    </source>
</evidence>